<dbReference type="InterPro" id="IPR036942">
    <property type="entry name" value="Beta-barrel_TonB_sf"/>
</dbReference>
<gene>
    <name evidence="10" type="ORF">FLA105534_03332</name>
</gene>
<dbReference type="NCBIfam" id="TIGR04057">
    <property type="entry name" value="SusC_RagA_signa"/>
    <property type="match status" value="1"/>
</dbReference>
<dbReference type="EMBL" id="CADCSU010000120">
    <property type="protein sequence ID" value="CAA9200957.1"/>
    <property type="molecule type" value="Genomic_DNA"/>
</dbReference>
<reference evidence="10 11" key="1">
    <citation type="submission" date="2020-02" db="EMBL/GenBank/DDBJ databases">
        <authorList>
            <person name="Criscuolo A."/>
        </authorList>
    </citation>
    <scope>NUCLEOTIDE SEQUENCE [LARGE SCALE GENOMIC DNA]</scope>
    <source>
        <strain evidence="10">CIP105534</strain>
    </source>
</reference>
<dbReference type="Gene3D" id="2.40.170.20">
    <property type="entry name" value="TonB-dependent receptor, beta-barrel domain"/>
    <property type="match status" value="1"/>
</dbReference>
<organism evidence="10 11">
    <name type="scientific">Flavobacterium bizetiae</name>
    <dbReference type="NCBI Taxonomy" id="2704140"/>
    <lineage>
        <taxon>Bacteria</taxon>
        <taxon>Pseudomonadati</taxon>
        <taxon>Bacteroidota</taxon>
        <taxon>Flavobacteriia</taxon>
        <taxon>Flavobacteriales</taxon>
        <taxon>Flavobacteriaceae</taxon>
        <taxon>Flavobacterium</taxon>
    </lineage>
</organism>
<sequence length="1058" mass="115437">MNFKQLSKKKIKYNLVFLFFLNFLLSTTIYAQSTPVEGKITDAAGLSLPGVNIQEKGTKNGTSTDFEGSFKINVTSNKAILVISYLGFQTQEVSVAGKSKVNVSLAEQSNSLNEVVVVGYGTVKKSDVTGTVSTISAATITERNTTNPLEAIQGSTAGVQISSASGRAGDGFKIVIRGNNSLLSDTSGTNSTAVGSTPLFVVDGVPLDNIDFLNPQDIARMDVLKDASSAAIYGSRASNGVVIVTTKSGTTAKKGINVSFNTSYGTKTAARLPKFMNSQEWYAFNQSAFLSYPATSQTPQALATASTGNSPLLVKRYNEGFSYDWVDAILKPGATQNNYLNISGRGESGLSYNIGLGMQSDEGLIDNDSTDKYSFKLGLNHKINDKFSTGVNITVARTVNQLGSDLAMQDAFRLPTLLSPWAVDANGNDIVGQLTLQPGKITQPGNTTLILDRTSNVNPLMEIANSSQTEKTWQTVGNVYFQYQMLKWLSFKTTFAAGIVNSVTGISNTANTNQGILVKGNSSSIRNYNNFNYTWDNQLDLKHTFNEVHDFSMLLLQSTYANTDENSYLYSSNQPFESGIYNVPSGAPSTYSFVAPTPETPYVKNELKSYAVRLNYAYKDKYLLTASNRWDGSSVLSKGNQWESFPSVALGWKISKESFLKNSNIISDLKLRASLGYTGNDNVNAYASQALLDQQTFYANGSNLVAGWQSKNLANIKLAWEKTREVNFGLDFGLLKNRISGSVDVYDRLSTNVINSRQLPYETGYARTFDNVGSVSNKGVEVSLTTKNIQLEKLKWETTFIFSKNINELVSINYQETSDIGNNLILGSELNPNFHYVYDGVWQESEATQAALFGAKPGNGKLKDLNGDNKIDANDKTVIGSSVPKWQGSFYSKLTFGQFDFNFSIITSQGQTVYSPFHRQFTDVTDRNRQRVKMDYFVPTNGAGVTPNASNNAPRPGPTAGGNGAGATYLETTNTGLVGYAFYRDASYVKVKNISLGYTLNSDLMQKLKISNLRIFINVLDPFVFTDFDGYDPEWAGAAIGINRPSSITTQLGLSVNF</sequence>
<comment type="similarity">
    <text evidence="7">Belongs to the TonB-dependent receptor family.</text>
</comment>
<dbReference type="AlphaFoldDB" id="A0A6J4GSH4"/>
<dbReference type="Gene3D" id="2.60.40.1120">
    <property type="entry name" value="Carboxypeptidase-like, regulatory domain"/>
    <property type="match status" value="1"/>
</dbReference>
<feature type="chain" id="PRO_5026727876" evidence="8">
    <location>
        <begin position="32"/>
        <end position="1058"/>
    </location>
</feature>
<dbReference type="Proteomes" id="UP000479938">
    <property type="component" value="Unassembled WGS sequence"/>
</dbReference>
<feature type="domain" description="TonB-dependent receptor plug" evidence="9">
    <location>
        <begin position="125"/>
        <end position="241"/>
    </location>
</feature>
<keyword evidence="8" id="KW-0732">Signal</keyword>
<evidence type="ECO:0000256" key="3">
    <source>
        <dbReference type="ARBA" id="ARBA00022452"/>
    </source>
</evidence>
<dbReference type="InterPro" id="IPR039426">
    <property type="entry name" value="TonB-dep_rcpt-like"/>
</dbReference>
<evidence type="ECO:0000256" key="5">
    <source>
        <dbReference type="ARBA" id="ARBA00023136"/>
    </source>
</evidence>
<keyword evidence="3 7" id="KW-1134">Transmembrane beta strand</keyword>
<evidence type="ECO:0000259" key="9">
    <source>
        <dbReference type="Pfam" id="PF07715"/>
    </source>
</evidence>
<keyword evidence="5 7" id="KW-0472">Membrane</keyword>
<keyword evidence="11" id="KW-1185">Reference proteome</keyword>
<accession>A0A6J4GSH4</accession>
<protein>
    <submittedName>
        <fullName evidence="10">TonB-dependent receptor P39</fullName>
    </submittedName>
</protein>
<dbReference type="InterPro" id="IPR023997">
    <property type="entry name" value="TonB-dep_OMP_SusC/RagA_CS"/>
</dbReference>
<dbReference type="RefSeq" id="WP_173971829.1">
    <property type="nucleotide sequence ID" value="NZ_CADCSU010000120.1"/>
</dbReference>
<dbReference type="PROSITE" id="PS52016">
    <property type="entry name" value="TONB_DEPENDENT_REC_3"/>
    <property type="match status" value="1"/>
</dbReference>
<proteinExistence type="inferred from homology"/>
<dbReference type="Pfam" id="PF13715">
    <property type="entry name" value="CarbopepD_reg_2"/>
    <property type="match status" value="1"/>
</dbReference>
<evidence type="ECO:0000256" key="1">
    <source>
        <dbReference type="ARBA" id="ARBA00004571"/>
    </source>
</evidence>
<evidence type="ECO:0000256" key="2">
    <source>
        <dbReference type="ARBA" id="ARBA00022448"/>
    </source>
</evidence>
<dbReference type="NCBIfam" id="TIGR04056">
    <property type="entry name" value="OMP_RagA_SusC"/>
    <property type="match status" value="1"/>
</dbReference>
<dbReference type="SUPFAM" id="SSF56935">
    <property type="entry name" value="Porins"/>
    <property type="match status" value="1"/>
</dbReference>
<dbReference type="InterPro" id="IPR012910">
    <property type="entry name" value="Plug_dom"/>
</dbReference>
<dbReference type="InterPro" id="IPR008969">
    <property type="entry name" value="CarboxyPept-like_regulatory"/>
</dbReference>
<keyword evidence="2 7" id="KW-0813">Transport</keyword>
<evidence type="ECO:0000313" key="10">
    <source>
        <dbReference type="EMBL" id="CAA9200957.1"/>
    </source>
</evidence>
<evidence type="ECO:0000256" key="7">
    <source>
        <dbReference type="PROSITE-ProRule" id="PRU01360"/>
    </source>
</evidence>
<keyword evidence="10" id="KW-0675">Receptor</keyword>
<dbReference type="InterPro" id="IPR023996">
    <property type="entry name" value="TonB-dep_OMP_SusC/RagA"/>
</dbReference>
<dbReference type="GO" id="GO:0009279">
    <property type="term" value="C:cell outer membrane"/>
    <property type="evidence" value="ECO:0007669"/>
    <property type="project" value="UniProtKB-SubCell"/>
</dbReference>
<evidence type="ECO:0000256" key="4">
    <source>
        <dbReference type="ARBA" id="ARBA00022692"/>
    </source>
</evidence>
<feature type="signal peptide" evidence="8">
    <location>
        <begin position="1"/>
        <end position="31"/>
    </location>
</feature>
<dbReference type="InterPro" id="IPR037066">
    <property type="entry name" value="Plug_dom_sf"/>
</dbReference>
<keyword evidence="4 7" id="KW-0812">Transmembrane</keyword>
<dbReference type="SUPFAM" id="SSF49464">
    <property type="entry name" value="Carboxypeptidase regulatory domain-like"/>
    <property type="match status" value="1"/>
</dbReference>
<evidence type="ECO:0000256" key="8">
    <source>
        <dbReference type="SAM" id="SignalP"/>
    </source>
</evidence>
<evidence type="ECO:0000313" key="11">
    <source>
        <dbReference type="Proteomes" id="UP000479938"/>
    </source>
</evidence>
<dbReference type="Pfam" id="PF07715">
    <property type="entry name" value="Plug"/>
    <property type="match status" value="1"/>
</dbReference>
<evidence type="ECO:0000256" key="6">
    <source>
        <dbReference type="ARBA" id="ARBA00023237"/>
    </source>
</evidence>
<dbReference type="Gene3D" id="2.170.130.10">
    <property type="entry name" value="TonB-dependent receptor, plug domain"/>
    <property type="match status" value="1"/>
</dbReference>
<keyword evidence="6 7" id="KW-0998">Cell outer membrane</keyword>
<name>A0A6J4GSH4_9FLAO</name>
<comment type="subcellular location">
    <subcellularLocation>
        <location evidence="1 7">Cell outer membrane</location>
        <topology evidence="1 7">Multi-pass membrane protein</topology>
    </subcellularLocation>
</comment>